<keyword evidence="2" id="KW-0812">Transmembrane</keyword>
<dbReference type="Proteomes" id="UP000016931">
    <property type="component" value="Unassembled WGS sequence"/>
</dbReference>
<evidence type="ECO:0000259" key="3">
    <source>
        <dbReference type="Pfam" id="PF03109"/>
    </source>
</evidence>
<dbReference type="HOGENOM" id="CLU_006533_6_0_1"/>
<keyword evidence="5" id="KW-1185">Reference proteome</keyword>
<keyword evidence="2" id="KW-0472">Membrane</keyword>
<dbReference type="InterPro" id="IPR004147">
    <property type="entry name" value="ABC1_dom"/>
</dbReference>
<dbReference type="GO" id="GO:0005739">
    <property type="term" value="C:mitochondrion"/>
    <property type="evidence" value="ECO:0007669"/>
    <property type="project" value="TreeGrafter"/>
</dbReference>
<dbReference type="OrthoDB" id="1290869at2759"/>
<dbReference type="GeneID" id="27903140"/>
<evidence type="ECO:0000256" key="2">
    <source>
        <dbReference type="SAM" id="Phobius"/>
    </source>
</evidence>
<organism evidence="4 5">
    <name type="scientific">Sphaerulina musiva (strain SO2202)</name>
    <name type="common">Poplar stem canker fungus</name>
    <name type="synonym">Septoria musiva</name>
    <dbReference type="NCBI Taxonomy" id="692275"/>
    <lineage>
        <taxon>Eukaryota</taxon>
        <taxon>Fungi</taxon>
        <taxon>Dikarya</taxon>
        <taxon>Ascomycota</taxon>
        <taxon>Pezizomycotina</taxon>
        <taxon>Dothideomycetes</taxon>
        <taxon>Dothideomycetidae</taxon>
        <taxon>Mycosphaerellales</taxon>
        <taxon>Mycosphaerellaceae</taxon>
        <taxon>Sphaerulina</taxon>
    </lineage>
</organism>
<gene>
    <name evidence="4" type="ORF">SEPMUDRAFT_150181</name>
</gene>
<dbReference type="STRING" id="692275.M3D125"/>
<name>M3D125_SPHMS</name>
<dbReference type="RefSeq" id="XP_016759299.1">
    <property type="nucleotide sequence ID" value="XM_016906003.1"/>
</dbReference>
<dbReference type="PANTHER" id="PTHR45890:SF1">
    <property type="entry name" value="AARF DOMAIN CONTAINING KINASE 2"/>
    <property type="match status" value="1"/>
</dbReference>
<evidence type="ECO:0000256" key="1">
    <source>
        <dbReference type="ARBA" id="ARBA00009670"/>
    </source>
</evidence>
<evidence type="ECO:0000313" key="4">
    <source>
        <dbReference type="EMBL" id="EMF11178.1"/>
    </source>
</evidence>
<proteinExistence type="inferred from homology"/>
<dbReference type="AlphaFoldDB" id="M3D125"/>
<dbReference type="InterPro" id="IPR011009">
    <property type="entry name" value="Kinase-like_dom_sf"/>
</dbReference>
<evidence type="ECO:0000313" key="5">
    <source>
        <dbReference type="Proteomes" id="UP000016931"/>
    </source>
</evidence>
<dbReference type="InterPro" id="IPR044095">
    <property type="entry name" value="ADCK2_dom"/>
</dbReference>
<protein>
    <submittedName>
        <fullName evidence="4">ABC1-domain-containing protein</fullName>
    </submittedName>
</protein>
<feature type="domain" description="ABC1 atypical kinase-like" evidence="3">
    <location>
        <begin position="307"/>
        <end position="454"/>
    </location>
</feature>
<feature type="transmembrane region" description="Helical" evidence="2">
    <location>
        <begin position="142"/>
        <end position="163"/>
    </location>
</feature>
<dbReference type="EMBL" id="KB456266">
    <property type="protein sequence ID" value="EMF11178.1"/>
    <property type="molecule type" value="Genomic_DNA"/>
</dbReference>
<sequence>MRATITWGRACLRGLQQNRGGAPAQPQVLRQIQYSVRRGRFKRSFSLLRNARQAFRAPPPSPVKGGTVLLAALSPAAFVSIAEDNEGNDDGLTHEEHMLEISRQELADRVPDRLKNSNGFRVQVWRFFNTWLVEPIATGFRFVHLVIIFVPVIVSVPVMWLGARNPDKDDERSGTIWWYGFLVSSMERAGAAFIKLGQWAASRTDIFPQQMCAIMSSLHSDAPAHSFEITKETIERAFGRKFEDIFEEFDETPLGVGAIAQVYKAKLKSDLAATDDEAADKPKNFTERAMKTVDPLLKITPHREPSKYVAIKVLHPKIERIVRRDLKIMGAFASIINAIPTMEWFSFPDEVKQFGEMMRLQLDLRIEAANLTIFRKNFRNRSTAWFPYPYTQYTTRQVLVEEFATGIPLEHFLRNGGGVFQKEIADEGLDAFLHMLLIDNFIHADLHPGNIMVRFYKPATMHERTEIGTRIREKFVGDPKPDAKNGEDVTEHVLARLRPYRHEKEAWLNELAQIDKENFRPQLIFIDAGLVTELNEKNRRNFLDLFKSVAEFDGYKSGRLMVERCRQPDAVIDEEVFALRMQHLVLGVKSRTFALGNIKIGDILNEVLDMVRSHHVRLEGDFVNVVLSILLLEGIGRTLDPDLDLFSGALPILRQLGAQSGSSFLKNGDLSMVKVWAGLEARKFLQASIESVEMCVKYDQLSPNI</sequence>
<dbReference type="OMA" id="SMVRTHH"/>
<dbReference type="SUPFAM" id="SSF56112">
    <property type="entry name" value="Protein kinase-like (PK-like)"/>
    <property type="match status" value="1"/>
</dbReference>
<dbReference type="Pfam" id="PF03109">
    <property type="entry name" value="ABC1"/>
    <property type="match status" value="2"/>
</dbReference>
<keyword evidence="2" id="KW-1133">Transmembrane helix</keyword>
<dbReference type="CDD" id="cd13971">
    <property type="entry name" value="ADCK2-like"/>
    <property type="match status" value="1"/>
</dbReference>
<dbReference type="InterPro" id="IPR052402">
    <property type="entry name" value="ADCK_kinase"/>
</dbReference>
<reference evidence="4 5" key="1">
    <citation type="journal article" date="2012" name="PLoS Pathog.">
        <title>Diverse lifestyles and strategies of plant pathogenesis encoded in the genomes of eighteen Dothideomycetes fungi.</title>
        <authorList>
            <person name="Ohm R.A."/>
            <person name="Feau N."/>
            <person name="Henrissat B."/>
            <person name="Schoch C.L."/>
            <person name="Horwitz B.A."/>
            <person name="Barry K.W."/>
            <person name="Condon B.J."/>
            <person name="Copeland A.C."/>
            <person name="Dhillon B."/>
            <person name="Glaser F."/>
            <person name="Hesse C.N."/>
            <person name="Kosti I."/>
            <person name="LaButti K."/>
            <person name="Lindquist E.A."/>
            <person name="Lucas S."/>
            <person name="Salamov A.A."/>
            <person name="Bradshaw R.E."/>
            <person name="Ciuffetti L."/>
            <person name="Hamelin R.C."/>
            <person name="Kema G.H.J."/>
            <person name="Lawrence C."/>
            <person name="Scott J.A."/>
            <person name="Spatafora J.W."/>
            <person name="Turgeon B.G."/>
            <person name="de Wit P.J.G.M."/>
            <person name="Zhong S."/>
            <person name="Goodwin S.B."/>
            <person name="Grigoriev I.V."/>
        </authorList>
    </citation>
    <scope>NUCLEOTIDE SEQUENCE [LARGE SCALE GENOMIC DNA]</scope>
    <source>
        <strain evidence="4 5">SO2202</strain>
    </source>
</reference>
<feature type="domain" description="ABC1 atypical kinase-like" evidence="3">
    <location>
        <begin position="218"/>
        <end position="270"/>
    </location>
</feature>
<comment type="similarity">
    <text evidence="1">Belongs to the protein kinase superfamily. ADCK protein kinase family.</text>
</comment>
<dbReference type="PANTHER" id="PTHR45890">
    <property type="entry name" value="AARF DOMAIN CONTAINING KINASE 2 (PREDICTED)"/>
    <property type="match status" value="1"/>
</dbReference>
<accession>M3D125</accession>
<dbReference type="eggNOG" id="KOG1236">
    <property type="taxonomic scope" value="Eukaryota"/>
</dbReference>